<evidence type="ECO:0000259" key="3">
    <source>
        <dbReference type="Pfam" id="PF00582"/>
    </source>
</evidence>
<comment type="similarity">
    <text evidence="1">Belongs to the universal stress protein A family.</text>
</comment>
<accession>A0AB73B8H4</accession>
<dbReference type="CDD" id="cd00293">
    <property type="entry name" value="USP-like"/>
    <property type="match status" value="1"/>
</dbReference>
<dbReference type="EMBL" id="BJNB01000025">
    <property type="protein sequence ID" value="GEB98134.1"/>
    <property type="molecule type" value="Genomic_DNA"/>
</dbReference>
<evidence type="ECO:0000256" key="2">
    <source>
        <dbReference type="SAM" id="MobiDB-lite"/>
    </source>
</evidence>
<dbReference type="InterPro" id="IPR006016">
    <property type="entry name" value="UspA"/>
</dbReference>
<protein>
    <submittedName>
        <fullName evidence="4">Universal stress protein UspA</fullName>
    </submittedName>
</protein>
<comment type="caution">
    <text evidence="4">The sequence shown here is derived from an EMBL/GenBank/DDBJ whole genome shotgun (WGS) entry which is preliminary data.</text>
</comment>
<evidence type="ECO:0000313" key="5">
    <source>
        <dbReference type="Proteomes" id="UP000315353"/>
    </source>
</evidence>
<organism evidence="4 5">
    <name type="scientific">Corynebacterium flavescens</name>
    <dbReference type="NCBI Taxonomy" id="28028"/>
    <lineage>
        <taxon>Bacteria</taxon>
        <taxon>Bacillati</taxon>
        <taxon>Actinomycetota</taxon>
        <taxon>Actinomycetes</taxon>
        <taxon>Mycobacteriales</taxon>
        <taxon>Corynebacteriaceae</taxon>
        <taxon>Corynebacterium</taxon>
    </lineage>
</organism>
<dbReference type="PANTHER" id="PTHR46268">
    <property type="entry name" value="STRESS RESPONSE PROTEIN NHAX"/>
    <property type="match status" value="1"/>
</dbReference>
<dbReference type="Pfam" id="PF00582">
    <property type="entry name" value="Usp"/>
    <property type="match status" value="1"/>
</dbReference>
<dbReference type="PANTHER" id="PTHR46268:SF6">
    <property type="entry name" value="UNIVERSAL STRESS PROTEIN UP12"/>
    <property type="match status" value="1"/>
</dbReference>
<name>A0AB73B8H4_CORFL</name>
<evidence type="ECO:0000313" key="4">
    <source>
        <dbReference type="EMBL" id="GEB98134.1"/>
    </source>
</evidence>
<reference evidence="4 5" key="1">
    <citation type="submission" date="2019-06" db="EMBL/GenBank/DDBJ databases">
        <title>Whole genome shotgun sequence of Corynebacterium flavescens NBRC 14136.</title>
        <authorList>
            <person name="Hosoyama A."/>
            <person name="Uohara A."/>
            <person name="Ohji S."/>
            <person name="Ichikawa N."/>
        </authorList>
    </citation>
    <scope>NUCLEOTIDE SEQUENCE [LARGE SCALE GENOMIC DNA]</scope>
    <source>
        <strain evidence="4 5">NBRC 14136</strain>
    </source>
</reference>
<dbReference type="AlphaFoldDB" id="A0AB73B8H4"/>
<dbReference type="GeneID" id="82879754"/>
<feature type="domain" description="UspA" evidence="3">
    <location>
        <begin position="16"/>
        <end position="150"/>
    </location>
</feature>
<gene>
    <name evidence="4" type="ORF">CFL01nite_16290</name>
</gene>
<dbReference type="RefSeq" id="WP_075729313.1">
    <property type="nucleotide sequence ID" value="NZ_BJNB01000025.1"/>
</dbReference>
<feature type="region of interest" description="Disordered" evidence="2">
    <location>
        <begin position="303"/>
        <end position="322"/>
    </location>
</feature>
<evidence type="ECO:0000256" key="1">
    <source>
        <dbReference type="ARBA" id="ARBA00008791"/>
    </source>
</evidence>
<proteinExistence type="inferred from homology"/>
<dbReference type="SUPFAM" id="SSF52402">
    <property type="entry name" value="Adenine nucleotide alpha hydrolases-like"/>
    <property type="match status" value="2"/>
</dbReference>
<dbReference type="Gene3D" id="3.40.50.12370">
    <property type="match status" value="2"/>
</dbReference>
<dbReference type="Proteomes" id="UP000315353">
    <property type="component" value="Unassembled WGS sequence"/>
</dbReference>
<sequence>MAISASQFGRRPASGHILVGYVATDYGKDALRLGISLARQRDVTLHITMVAPAHNTFSGIYPHDRGYSSIIEEQLAGWLQEALDEVPDDVEAVARIVPGQSEAEALNSAAQELGCDVIVVGARKGGIFNRFKMGAAVNALLHSASVPIALAPRGYSYPGPLTRVTAMFGPRPGTSDVIAIGLDRARRRQIPLRLVSLVLPGESDMQALGTDVPGAVRAYATRVLGDVAQGMLEAGHATTEVASGRDVETSMDKLTWEEGEVAVVGSSRLAVPGRLFLGGTASRMLRSIPVPMVLVPAGYMQAGGDSPPLSPTDPDSSEVNHD</sequence>